<dbReference type="CDD" id="cd02440">
    <property type="entry name" value="AdoMet_MTases"/>
    <property type="match status" value="1"/>
</dbReference>
<organism evidence="3 4">
    <name type="scientific">Sunxiuqinia elliptica</name>
    <dbReference type="NCBI Taxonomy" id="655355"/>
    <lineage>
        <taxon>Bacteria</taxon>
        <taxon>Pseudomonadati</taxon>
        <taxon>Bacteroidota</taxon>
        <taxon>Bacteroidia</taxon>
        <taxon>Marinilabiliales</taxon>
        <taxon>Prolixibacteraceae</taxon>
        <taxon>Sunxiuqinia</taxon>
    </lineage>
</organism>
<dbReference type="SUPFAM" id="SSF53335">
    <property type="entry name" value="S-adenosyl-L-methionine-dependent methyltransferases"/>
    <property type="match status" value="1"/>
</dbReference>
<sequence length="182" mass="21118">MRIVGGIHRGRQFHPGKSFKARPTTDRAKESLFNILTNRYDFESLKVLDLFAGTGSISFEFLSRGCQSITCIELDFKHHAFIQSIVQQLNAKNEIRAIKGNAFRFCEQTSEKYDLIFADPPYDHPKFEEVPNLIFDNQLLAEDGLFILEHSKYYDFSNHPELIETRNYGSVHFSFFQNKQPS</sequence>
<dbReference type="Pfam" id="PF03602">
    <property type="entry name" value="Cons_hypoth95"/>
    <property type="match status" value="1"/>
</dbReference>
<reference evidence="3 4" key="1">
    <citation type="submission" date="2016-10" db="EMBL/GenBank/DDBJ databases">
        <authorList>
            <person name="de Groot N.N."/>
        </authorList>
    </citation>
    <scope>NUCLEOTIDE SEQUENCE [LARGE SCALE GENOMIC DNA]</scope>
    <source>
        <strain evidence="3 4">CGMCC 1.9156</strain>
    </source>
</reference>
<dbReference type="GO" id="GO:0008168">
    <property type="term" value="F:methyltransferase activity"/>
    <property type="evidence" value="ECO:0007669"/>
    <property type="project" value="UniProtKB-KW"/>
</dbReference>
<proteinExistence type="predicted"/>
<evidence type="ECO:0000256" key="2">
    <source>
        <dbReference type="ARBA" id="ARBA00022679"/>
    </source>
</evidence>
<dbReference type="PROSITE" id="PS00092">
    <property type="entry name" value="N6_MTASE"/>
    <property type="match status" value="1"/>
</dbReference>
<keyword evidence="4" id="KW-1185">Reference proteome</keyword>
<keyword evidence="2 3" id="KW-0808">Transferase</keyword>
<name>A0A1I2IKY9_9BACT</name>
<dbReference type="InterPro" id="IPR029063">
    <property type="entry name" value="SAM-dependent_MTases_sf"/>
</dbReference>
<dbReference type="PIRSF" id="PIRSF004553">
    <property type="entry name" value="CHP00095"/>
    <property type="match status" value="1"/>
</dbReference>
<dbReference type="NCBIfam" id="TIGR00095">
    <property type="entry name" value="16S rRNA (guanine(966)-N(2))-methyltransferase RsmD"/>
    <property type="match status" value="1"/>
</dbReference>
<dbReference type="RefSeq" id="WP_093920250.1">
    <property type="nucleotide sequence ID" value="NZ_FONW01000006.1"/>
</dbReference>
<protein>
    <submittedName>
        <fullName evidence="3">16S rRNA (Guanine(966)-N(2))-methyltransferase RsmD</fullName>
    </submittedName>
</protein>
<dbReference type="EMBL" id="FONW01000006">
    <property type="protein sequence ID" value="SFF43062.1"/>
    <property type="molecule type" value="Genomic_DNA"/>
</dbReference>
<evidence type="ECO:0000256" key="1">
    <source>
        <dbReference type="ARBA" id="ARBA00022603"/>
    </source>
</evidence>
<dbReference type="AlphaFoldDB" id="A0A1I2IKY9"/>
<dbReference type="Proteomes" id="UP000198964">
    <property type="component" value="Unassembled WGS sequence"/>
</dbReference>
<dbReference type="PANTHER" id="PTHR43542">
    <property type="entry name" value="METHYLTRANSFERASE"/>
    <property type="match status" value="1"/>
</dbReference>
<keyword evidence="1 3" id="KW-0489">Methyltransferase</keyword>
<evidence type="ECO:0000313" key="4">
    <source>
        <dbReference type="Proteomes" id="UP000198964"/>
    </source>
</evidence>
<gene>
    <name evidence="3" type="ORF">SAMN05216283_106116</name>
</gene>
<accession>A0A1I2IKY9</accession>
<dbReference type="GO" id="GO:0003676">
    <property type="term" value="F:nucleic acid binding"/>
    <property type="evidence" value="ECO:0007669"/>
    <property type="project" value="InterPro"/>
</dbReference>
<dbReference type="Gene3D" id="3.40.50.150">
    <property type="entry name" value="Vaccinia Virus protein VP39"/>
    <property type="match status" value="1"/>
</dbReference>
<dbReference type="InterPro" id="IPR004398">
    <property type="entry name" value="RNA_MeTrfase_RsmD"/>
</dbReference>
<dbReference type="GO" id="GO:0031167">
    <property type="term" value="P:rRNA methylation"/>
    <property type="evidence" value="ECO:0007669"/>
    <property type="project" value="InterPro"/>
</dbReference>
<dbReference type="STRING" id="655355.SAMN05216283_106116"/>
<dbReference type="PANTHER" id="PTHR43542:SF1">
    <property type="entry name" value="METHYLTRANSFERASE"/>
    <property type="match status" value="1"/>
</dbReference>
<dbReference type="InterPro" id="IPR002052">
    <property type="entry name" value="DNA_methylase_N6_adenine_CS"/>
</dbReference>
<evidence type="ECO:0000313" key="3">
    <source>
        <dbReference type="EMBL" id="SFF43062.1"/>
    </source>
</evidence>